<name>A0A8J5IWB8_9STRA</name>
<dbReference type="Proteomes" id="UP000709295">
    <property type="component" value="Unassembled WGS sequence"/>
</dbReference>
<keyword evidence="2" id="KW-1185">Reference proteome</keyword>
<reference evidence="1" key="1">
    <citation type="submission" date="2021-01" db="EMBL/GenBank/DDBJ databases">
        <title>Phytophthora aleatoria, a newly-described species from Pinus radiata is distinct from Phytophthora cactorum isolates based on comparative genomics.</title>
        <authorList>
            <person name="Mcdougal R."/>
            <person name="Panda P."/>
            <person name="Williams N."/>
            <person name="Studholme D.J."/>
        </authorList>
    </citation>
    <scope>NUCLEOTIDE SEQUENCE</scope>
    <source>
        <strain evidence="1">NZFS 4037</strain>
    </source>
</reference>
<dbReference type="EMBL" id="JAENGY010000636">
    <property type="protein sequence ID" value="KAG6959047.1"/>
    <property type="molecule type" value="Genomic_DNA"/>
</dbReference>
<protein>
    <submittedName>
        <fullName evidence="1">Uncharacterized protein</fullName>
    </submittedName>
</protein>
<feature type="non-terminal residue" evidence="1">
    <location>
        <position position="1"/>
    </location>
</feature>
<gene>
    <name evidence="1" type="ORF">JG688_00010255</name>
</gene>
<dbReference type="AlphaFoldDB" id="A0A8J5IWB8"/>
<evidence type="ECO:0000313" key="1">
    <source>
        <dbReference type="EMBL" id="KAG6959047.1"/>
    </source>
</evidence>
<comment type="caution">
    <text evidence="1">The sequence shown here is derived from an EMBL/GenBank/DDBJ whole genome shotgun (WGS) entry which is preliminary data.</text>
</comment>
<accession>A0A8J5IWB8</accession>
<evidence type="ECO:0000313" key="2">
    <source>
        <dbReference type="Proteomes" id="UP000709295"/>
    </source>
</evidence>
<proteinExistence type="predicted"/>
<sequence length="54" mass="5942">IESLDSGHVEVNQSPGHFISVSIGVRFGTRQEATLQMKNFALVQGKHTQSCLEE</sequence>
<organism evidence="1 2">
    <name type="scientific">Phytophthora aleatoria</name>
    <dbReference type="NCBI Taxonomy" id="2496075"/>
    <lineage>
        <taxon>Eukaryota</taxon>
        <taxon>Sar</taxon>
        <taxon>Stramenopiles</taxon>
        <taxon>Oomycota</taxon>
        <taxon>Peronosporomycetes</taxon>
        <taxon>Peronosporales</taxon>
        <taxon>Peronosporaceae</taxon>
        <taxon>Phytophthora</taxon>
    </lineage>
</organism>